<evidence type="ECO:0000256" key="3">
    <source>
        <dbReference type="ARBA" id="ARBA00022723"/>
    </source>
</evidence>
<evidence type="ECO:0000256" key="7">
    <source>
        <dbReference type="PROSITE-ProRule" id="PRU00339"/>
    </source>
</evidence>
<dbReference type="InterPro" id="IPR019734">
    <property type="entry name" value="TPR_rpt"/>
</dbReference>
<dbReference type="GO" id="GO:0046872">
    <property type="term" value="F:metal ion binding"/>
    <property type="evidence" value="ECO:0007669"/>
    <property type="project" value="UniProtKB-KW"/>
</dbReference>
<feature type="domain" description="Peptidase M48" evidence="8">
    <location>
        <begin position="40"/>
        <end position="223"/>
    </location>
</feature>
<evidence type="ECO:0000256" key="5">
    <source>
        <dbReference type="ARBA" id="ARBA00022833"/>
    </source>
</evidence>
<feature type="repeat" description="TPR" evidence="7">
    <location>
        <begin position="304"/>
        <end position="337"/>
    </location>
</feature>
<comment type="caution">
    <text evidence="9">The sequence shown here is derived from an EMBL/GenBank/DDBJ whole genome shotgun (WGS) entry which is preliminary data.</text>
</comment>
<gene>
    <name evidence="9" type="ORF">So717_20550</name>
</gene>
<name>A0A640VRJ3_9RHOB</name>
<dbReference type="InterPro" id="IPR001915">
    <property type="entry name" value="Peptidase_M48"/>
</dbReference>
<evidence type="ECO:0000256" key="2">
    <source>
        <dbReference type="ARBA" id="ARBA00022670"/>
    </source>
</evidence>
<evidence type="ECO:0000256" key="1">
    <source>
        <dbReference type="ARBA" id="ARBA00001947"/>
    </source>
</evidence>
<dbReference type="GO" id="GO:0051603">
    <property type="term" value="P:proteolysis involved in protein catabolic process"/>
    <property type="evidence" value="ECO:0007669"/>
    <property type="project" value="TreeGrafter"/>
</dbReference>
<dbReference type="Proteomes" id="UP000436522">
    <property type="component" value="Unassembled WGS sequence"/>
</dbReference>
<dbReference type="SUPFAM" id="SSF48452">
    <property type="entry name" value="TPR-like"/>
    <property type="match status" value="1"/>
</dbReference>
<protein>
    <submittedName>
        <fullName evidence="9">Peptidase M48</fullName>
    </submittedName>
</protein>
<dbReference type="Gene3D" id="3.30.2010.10">
    <property type="entry name" value="Metalloproteases ('zincins'), catalytic domain"/>
    <property type="match status" value="1"/>
</dbReference>
<evidence type="ECO:0000256" key="4">
    <source>
        <dbReference type="ARBA" id="ARBA00022801"/>
    </source>
</evidence>
<dbReference type="PANTHER" id="PTHR22726:SF1">
    <property type="entry name" value="METALLOENDOPEPTIDASE OMA1, MITOCHONDRIAL"/>
    <property type="match status" value="1"/>
</dbReference>
<dbReference type="GO" id="GO:0004222">
    <property type="term" value="F:metalloendopeptidase activity"/>
    <property type="evidence" value="ECO:0007669"/>
    <property type="project" value="InterPro"/>
</dbReference>
<dbReference type="InterPro" id="IPR011990">
    <property type="entry name" value="TPR-like_helical_dom_sf"/>
</dbReference>
<reference evidence="9 10" key="1">
    <citation type="submission" date="2019-12" db="EMBL/GenBank/DDBJ databases">
        <title>Roseobacter cerasinus sp. nov., isolated from seawater around aquaculture.</title>
        <authorList>
            <person name="Muramatsu S."/>
            <person name="Takabe Y."/>
            <person name="Mori K."/>
            <person name="Takaichi S."/>
            <person name="Hanada S."/>
        </authorList>
    </citation>
    <scope>NUCLEOTIDE SEQUENCE [LARGE SCALE GENOMIC DNA]</scope>
    <source>
        <strain evidence="9 10">AI77</strain>
    </source>
</reference>
<dbReference type="PANTHER" id="PTHR22726">
    <property type="entry name" value="METALLOENDOPEPTIDASE OMA1"/>
    <property type="match status" value="1"/>
</dbReference>
<dbReference type="CDD" id="cd07324">
    <property type="entry name" value="M48C_Oma1-like"/>
    <property type="match status" value="1"/>
</dbReference>
<dbReference type="AlphaFoldDB" id="A0A640VRJ3"/>
<keyword evidence="4" id="KW-0378">Hydrolase</keyword>
<dbReference type="PROSITE" id="PS50005">
    <property type="entry name" value="TPR"/>
    <property type="match status" value="1"/>
</dbReference>
<accession>A0A640VRJ3</accession>
<dbReference type="InterPro" id="IPR051156">
    <property type="entry name" value="Mito/Outer_Membr_Metalloprot"/>
</dbReference>
<dbReference type="GO" id="GO:0016020">
    <property type="term" value="C:membrane"/>
    <property type="evidence" value="ECO:0007669"/>
    <property type="project" value="TreeGrafter"/>
</dbReference>
<evidence type="ECO:0000313" key="9">
    <source>
        <dbReference type="EMBL" id="GFE50302.1"/>
    </source>
</evidence>
<sequence length="444" mass="47828">MVFHLVFRLASIPALLLWLMAVPLQAQGLLRDADIEYGLKQLATPILSAAGLSPSRVKILVVNNASLNAFVVSNDAIFLHYGLINKLQSAPMLQAVIAHEAAHIANGHITRRMTNLASARTAAGLGTALAVAAAAAGAGSAAGGIALGTQSSAQARFFKHTRAEEAAADQSGIRYMKAAGVDPQGMADVLSIFRGQEVLSESRQDPYLRSHPLSRDRFRAVEGFVAAYGNTGAPHADAAYWFARVKGKLSAYTRAPKWTLRRVNETPYADVRLLREAIAEHRQSRTKQALRAIDAAIAQRPSDPFLHDQRGQILLETRNFAAAAAAYGRAVQLAPNDALVLSGYGRALLANDDIKRARQALEKARTIDFRDGSMLRDLSVAYARSGQTGMAALVTAERYALTGRLEDAGIHAKRAVGLLPEGSGSWQRAQDVLIASERAEKRRR</sequence>
<evidence type="ECO:0000256" key="6">
    <source>
        <dbReference type="ARBA" id="ARBA00023049"/>
    </source>
</evidence>
<comment type="cofactor">
    <cofactor evidence="1">
        <name>Zn(2+)</name>
        <dbReference type="ChEBI" id="CHEBI:29105"/>
    </cofactor>
</comment>
<keyword evidence="3" id="KW-0479">Metal-binding</keyword>
<evidence type="ECO:0000259" key="8">
    <source>
        <dbReference type="Pfam" id="PF01435"/>
    </source>
</evidence>
<dbReference type="EMBL" id="BLIV01000003">
    <property type="protein sequence ID" value="GFE50302.1"/>
    <property type="molecule type" value="Genomic_DNA"/>
</dbReference>
<dbReference type="SMART" id="SM00028">
    <property type="entry name" value="TPR"/>
    <property type="match status" value="3"/>
</dbReference>
<organism evidence="9 10">
    <name type="scientific">Roseobacter cerasinus</name>
    <dbReference type="NCBI Taxonomy" id="2602289"/>
    <lineage>
        <taxon>Bacteria</taxon>
        <taxon>Pseudomonadati</taxon>
        <taxon>Pseudomonadota</taxon>
        <taxon>Alphaproteobacteria</taxon>
        <taxon>Rhodobacterales</taxon>
        <taxon>Roseobacteraceae</taxon>
        <taxon>Roseobacter</taxon>
    </lineage>
</organism>
<dbReference type="Pfam" id="PF01435">
    <property type="entry name" value="Peptidase_M48"/>
    <property type="match status" value="1"/>
</dbReference>
<keyword evidence="6" id="KW-0482">Metalloprotease</keyword>
<proteinExistence type="predicted"/>
<dbReference type="Gene3D" id="1.25.40.10">
    <property type="entry name" value="Tetratricopeptide repeat domain"/>
    <property type="match status" value="1"/>
</dbReference>
<dbReference type="Pfam" id="PF14559">
    <property type="entry name" value="TPR_19"/>
    <property type="match status" value="1"/>
</dbReference>
<evidence type="ECO:0000313" key="10">
    <source>
        <dbReference type="Proteomes" id="UP000436522"/>
    </source>
</evidence>
<keyword evidence="5" id="KW-0862">Zinc</keyword>
<keyword evidence="7" id="KW-0802">TPR repeat</keyword>
<keyword evidence="10" id="KW-1185">Reference proteome</keyword>
<dbReference type="OrthoDB" id="9814887at2"/>
<keyword evidence="2" id="KW-0645">Protease</keyword>